<dbReference type="KEGG" id="marh:Mia14_0377"/>
<evidence type="ECO:0000313" key="3">
    <source>
        <dbReference type="Proteomes" id="UP000197679"/>
    </source>
</evidence>
<evidence type="ECO:0000259" key="1">
    <source>
        <dbReference type="Pfam" id="PF01370"/>
    </source>
</evidence>
<evidence type="ECO:0000313" key="2">
    <source>
        <dbReference type="EMBL" id="ASI13699.1"/>
    </source>
</evidence>
<dbReference type="InterPro" id="IPR051783">
    <property type="entry name" value="NAD(P)-dependent_oxidoreduct"/>
</dbReference>
<name>A0A218NMJ5_9ARCH</name>
<dbReference type="SUPFAM" id="SSF51735">
    <property type="entry name" value="NAD(P)-binding Rossmann-fold domains"/>
    <property type="match status" value="1"/>
</dbReference>
<dbReference type="InterPro" id="IPR001509">
    <property type="entry name" value="Epimerase_deHydtase"/>
</dbReference>
<dbReference type="PANTHER" id="PTHR48079:SF6">
    <property type="entry name" value="NAD(P)-BINDING DOMAIN-CONTAINING PROTEIN-RELATED"/>
    <property type="match status" value="1"/>
</dbReference>
<dbReference type="GO" id="GO:0005737">
    <property type="term" value="C:cytoplasm"/>
    <property type="evidence" value="ECO:0007669"/>
    <property type="project" value="TreeGrafter"/>
</dbReference>
<organism evidence="2 3">
    <name type="scientific">Candidatus Mancarchaeum acidiphilum</name>
    <dbReference type="NCBI Taxonomy" id="1920749"/>
    <lineage>
        <taxon>Archaea</taxon>
        <taxon>Candidatus Micrarchaeota</taxon>
        <taxon>Candidatus Mancarchaeum</taxon>
    </lineage>
</organism>
<dbReference type="CDD" id="cd08946">
    <property type="entry name" value="SDR_e"/>
    <property type="match status" value="1"/>
</dbReference>
<feature type="domain" description="NAD-dependent epimerase/dehydratase" evidence="1">
    <location>
        <begin position="17"/>
        <end position="255"/>
    </location>
</feature>
<dbReference type="GO" id="GO:0004029">
    <property type="term" value="F:aldehyde dehydrogenase (NAD+) activity"/>
    <property type="evidence" value="ECO:0007669"/>
    <property type="project" value="TreeGrafter"/>
</dbReference>
<dbReference type="AlphaFoldDB" id="A0A218NMJ5"/>
<dbReference type="EMBL" id="CP019964">
    <property type="protein sequence ID" value="ASI13699.1"/>
    <property type="molecule type" value="Genomic_DNA"/>
</dbReference>
<protein>
    <submittedName>
        <fullName evidence="2">Nucleoside-diphosphate-sugar epimerase</fullName>
    </submittedName>
</protein>
<sequence length="346" mass="38737">MRKSKPGKDSGQRIVDLVTGSTSGVGKHLIIELLNEGHEVRVILRNPPDESGDLLKMPPGVIPYISDITFKRESDEQNLIEACKGVDNVFHIAGATYNSKYTFNELVNINVVGTENLLNSLVKATSGSKKSVRFIFAGSVTVYGYTRKEEKLTESSEFNPKSPYSESKVMAEQVITSICKANKNINYTILRFGIFYGYDYKGPFYKVFSLVHKGKAYYVGNKGTNHLILVSQDDAVKAMILAMKLNVSKNSVYNISDGIPYTLRDIFEFVAKELNVPPSNRTIPRTVANLAKHIMNINKDEFEFLTSDRVLDISKAKADMGFQPKDTIYTEGKNLIDSYKKEVLKI</sequence>
<keyword evidence="3" id="KW-1185">Reference proteome</keyword>
<dbReference type="Proteomes" id="UP000197679">
    <property type="component" value="Chromosome"/>
</dbReference>
<gene>
    <name evidence="2" type="ORF">Mia14_0377</name>
</gene>
<dbReference type="PANTHER" id="PTHR48079">
    <property type="entry name" value="PROTEIN YEEZ"/>
    <property type="match status" value="1"/>
</dbReference>
<reference evidence="2 3" key="1">
    <citation type="journal article" date="2017" name="Nat. Commun.">
        <title>'ARMAN' archaea depend on association with euryarchaeal host in culture and in situ.</title>
        <authorList>
            <person name="Golyshina O."/>
            <person name="Toshchakov S."/>
            <person name="Makarova K."/>
            <person name="Gavrilov S."/>
            <person name="Korzhenkov A."/>
            <person name="La Cono V."/>
            <person name="Arcadi E."/>
            <person name="Nechitaylo T."/>
            <person name="Ferrer M."/>
            <person name="Kublanov I."/>
            <person name="Wolf Y."/>
            <person name="Yakimov M."/>
            <person name="Golyshin P."/>
            <person name="Slesarev A."/>
            <person name="Kozyavkin S."/>
        </authorList>
    </citation>
    <scope>NUCLEOTIDE SEQUENCE [LARGE SCALE GENOMIC DNA]</scope>
    <source>
        <strain evidence="2 3">Mia14</strain>
    </source>
</reference>
<dbReference type="InterPro" id="IPR036291">
    <property type="entry name" value="NAD(P)-bd_dom_sf"/>
</dbReference>
<accession>A0A218NMJ5</accession>
<proteinExistence type="predicted"/>
<dbReference type="Gene3D" id="3.40.50.720">
    <property type="entry name" value="NAD(P)-binding Rossmann-like Domain"/>
    <property type="match status" value="1"/>
</dbReference>
<dbReference type="Pfam" id="PF01370">
    <property type="entry name" value="Epimerase"/>
    <property type="match status" value="1"/>
</dbReference>